<feature type="region of interest" description="Disordered" evidence="1">
    <location>
        <begin position="1"/>
        <end position="56"/>
    </location>
</feature>
<dbReference type="EMBL" id="JAGGKI010000002">
    <property type="protein sequence ID" value="MBP1891708.1"/>
    <property type="molecule type" value="Genomic_DNA"/>
</dbReference>
<accession>A0ABS4F668</accession>
<dbReference type="Proteomes" id="UP000706926">
    <property type="component" value="Unassembled WGS sequence"/>
</dbReference>
<sequence>MQRAGVGVQSARNVRGHDRKAARIGGLDQFGVSPAGGARRSRAQQRVHDPGERAEVHGISAVDQDLDAERSCGIPLQCRLAGKRRRLGGVKQRDAHAGVTQIAGGGCAVAAVVALARQDEPVLLPGRFGRQKLIHRHRRRAGRAQAPKRR</sequence>
<reference evidence="2 3" key="1">
    <citation type="submission" date="2021-03" db="EMBL/GenBank/DDBJ databases">
        <title>Genomic Encyclopedia of Type Strains, Phase IV (KMG-IV): sequencing the most valuable type-strain genomes for metagenomic binning, comparative biology and taxonomic classification.</title>
        <authorList>
            <person name="Goeker M."/>
        </authorList>
    </citation>
    <scope>NUCLEOTIDE SEQUENCE [LARGE SCALE GENOMIC DNA]</scope>
    <source>
        <strain evidence="2 3">DSM 15596</strain>
    </source>
</reference>
<proteinExistence type="predicted"/>
<evidence type="ECO:0000313" key="3">
    <source>
        <dbReference type="Proteomes" id="UP000706926"/>
    </source>
</evidence>
<evidence type="ECO:0000256" key="1">
    <source>
        <dbReference type="SAM" id="MobiDB-lite"/>
    </source>
</evidence>
<gene>
    <name evidence="2" type="ORF">J2Z18_000780</name>
</gene>
<feature type="compositionally biased region" description="Basic and acidic residues" evidence="1">
    <location>
        <begin position="46"/>
        <end position="56"/>
    </location>
</feature>
<comment type="caution">
    <text evidence="2">The sequence shown here is derived from an EMBL/GenBank/DDBJ whole genome shotgun (WGS) entry which is preliminary data.</text>
</comment>
<protein>
    <submittedName>
        <fullName evidence="2">Uncharacterized protein</fullName>
    </submittedName>
</protein>
<organism evidence="2 3">
    <name type="scientific">Paenibacillus lactis</name>
    <dbReference type="NCBI Taxonomy" id="228574"/>
    <lineage>
        <taxon>Bacteria</taxon>
        <taxon>Bacillati</taxon>
        <taxon>Bacillota</taxon>
        <taxon>Bacilli</taxon>
        <taxon>Bacillales</taxon>
        <taxon>Paenibacillaceae</taxon>
        <taxon>Paenibacillus</taxon>
    </lineage>
</organism>
<name>A0ABS4F668_9BACL</name>
<evidence type="ECO:0000313" key="2">
    <source>
        <dbReference type="EMBL" id="MBP1891708.1"/>
    </source>
</evidence>
<keyword evidence="3" id="KW-1185">Reference proteome</keyword>